<dbReference type="InterPro" id="IPR050928">
    <property type="entry name" value="ATP-dep_Zn_Metalloprotease"/>
</dbReference>
<dbReference type="Gene3D" id="1.20.58.760">
    <property type="entry name" value="Peptidase M41"/>
    <property type="match status" value="1"/>
</dbReference>
<keyword evidence="9" id="KW-0067">ATP-binding</keyword>
<comment type="subcellular location">
    <subcellularLocation>
        <location evidence="3">Membrane</location>
    </subcellularLocation>
    <subcellularLocation>
        <location evidence="2">Mitochondrion</location>
    </subcellularLocation>
</comment>
<gene>
    <name evidence="16" type="ORF">EAUS1353_LOCUS307</name>
</gene>
<evidence type="ECO:0000256" key="1">
    <source>
        <dbReference type="ARBA" id="ARBA00001947"/>
    </source>
</evidence>
<comment type="cofactor">
    <cofactor evidence="1">
        <name>Zn(2+)</name>
        <dbReference type="ChEBI" id="CHEBI:29105"/>
    </cofactor>
</comment>
<evidence type="ECO:0000256" key="8">
    <source>
        <dbReference type="ARBA" id="ARBA00022833"/>
    </source>
</evidence>
<dbReference type="GO" id="GO:0005745">
    <property type="term" value="C:m-AAA complex"/>
    <property type="evidence" value="ECO:0007669"/>
    <property type="project" value="TreeGrafter"/>
</dbReference>
<dbReference type="InterPro" id="IPR000642">
    <property type="entry name" value="Peptidase_M41"/>
</dbReference>
<keyword evidence="11" id="KW-0482">Metalloprotease</keyword>
<dbReference type="Pfam" id="PF01434">
    <property type="entry name" value="Peptidase_M41"/>
    <property type="match status" value="1"/>
</dbReference>
<evidence type="ECO:0008006" key="17">
    <source>
        <dbReference type="Google" id="ProtNLM"/>
    </source>
</evidence>
<evidence type="ECO:0000256" key="5">
    <source>
        <dbReference type="ARBA" id="ARBA00022692"/>
    </source>
</evidence>
<keyword evidence="6" id="KW-0479">Metal-binding</keyword>
<dbReference type="InterPro" id="IPR041569">
    <property type="entry name" value="AAA_lid_3"/>
</dbReference>
<dbReference type="InterPro" id="IPR037219">
    <property type="entry name" value="Peptidase_M41-like"/>
</dbReference>
<keyword evidence="7" id="KW-0547">Nucleotide-binding</keyword>
<evidence type="ECO:0000256" key="4">
    <source>
        <dbReference type="ARBA" id="ARBA00010550"/>
    </source>
</evidence>
<dbReference type="Gene3D" id="1.10.8.60">
    <property type="match status" value="1"/>
</dbReference>
<evidence type="ECO:0000259" key="15">
    <source>
        <dbReference type="Pfam" id="PF17862"/>
    </source>
</evidence>
<dbReference type="EMBL" id="HBGI01000503">
    <property type="protein sequence ID" value="CAD9238578.1"/>
    <property type="molecule type" value="Transcribed_RNA"/>
</dbReference>
<evidence type="ECO:0000256" key="9">
    <source>
        <dbReference type="ARBA" id="ARBA00022840"/>
    </source>
</evidence>
<protein>
    <recommendedName>
        <fullName evidence="17">AAA+ ATPase domain-containing protein</fullName>
    </recommendedName>
</protein>
<dbReference type="GO" id="GO:0004176">
    <property type="term" value="F:ATP-dependent peptidase activity"/>
    <property type="evidence" value="ECO:0007669"/>
    <property type="project" value="InterPro"/>
</dbReference>
<name>A0A7S1TJN3_9RHOD</name>
<evidence type="ECO:0000313" key="16">
    <source>
        <dbReference type="EMBL" id="CAD9238578.1"/>
    </source>
</evidence>
<keyword evidence="8" id="KW-0862">Zinc</keyword>
<evidence type="ECO:0000259" key="14">
    <source>
        <dbReference type="Pfam" id="PF01434"/>
    </source>
</evidence>
<dbReference type="GO" id="GO:0046872">
    <property type="term" value="F:metal ion binding"/>
    <property type="evidence" value="ECO:0007669"/>
    <property type="project" value="UniProtKB-KW"/>
</dbReference>
<comment type="similarity">
    <text evidence="4">In the N-terminal section; belongs to the AAA ATPase family.</text>
</comment>
<evidence type="ECO:0000256" key="2">
    <source>
        <dbReference type="ARBA" id="ARBA00004173"/>
    </source>
</evidence>
<sequence length="318" mass="35079">MKRISVADPPGKEEVAKELATRTPGMSGADLANVCNEAALVAARANRTGVLMEDFDSALDRVIGGLEKKNLVMSPEEKRTVAYHEAGHAIAGWYLEHALPLLKVSIVPRGTAALGYAQYHPQERMLFSQEQLMDHLCMTLGGRAAEALFFDTVTTGAADDFNKVTKIAYSSVKEWGMGSTVGRLSYPASEAEQQYYQPYSDRTARAIDEEVRQLVKDAFDRTLDLLRKHRDDVESVAQLLLKNEKIDHHDMVRLLGKRPFGDETRSFDDIIDESARREQAAALDAAAAEQAPPRIQEPQPAAAAAVQWDSTRGNGARR</sequence>
<feature type="compositionally biased region" description="Low complexity" evidence="13">
    <location>
        <begin position="280"/>
        <end position="305"/>
    </location>
</feature>
<feature type="domain" description="Peptidase M41" evidence="14">
    <location>
        <begin position="72"/>
        <end position="253"/>
    </location>
</feature>
<evidence type="ECO:0000256" key="10">
    <source>
        <dbReference type="ARBA" id="ARBA00022989"/>
    </source>
</evidence>
<dbReference type="InterPro" id="IPR027417">
    <property type="entry name" value="P-loop_NTPase"/>
</dbReference>
<evidence type="ECO:0000256" key="7">
    <source>
        <dbReference type="ARBA" id="ARBA00022741"/>
    </source>
</evidence>
<reference evidence="16" key="1">
    <citation type="submission" date="2021-01" db="EMBL/GenBank/DDBJ databases">
        <authorList>
            <person name="Corre E."/>
            <person name="Pelletier E."/>
            <person name="Niang G."/>
            <person name="Scheremetjew M."/>
            <person name="Finn R."/>
            <person name="Kale V."/>
            <person name="Holt S."/>
            <person name="Cochrane G."/>
            <person name="Meng A."/>
            <person name="Brown T."/>
            <person name="Cohen L."/>
        </authorList>
    </citation>
    <scope>NUCLEOTIDE SEQUENCE</scope>
    <source>
        <strain evidence="16">CCMP3124</strain>
    </source>
</reference>
<dbReference type="SUPFAM" id="SSF140990">
    <property type="entry name" value="FtsH protease domain-like"/>
    <property type="match status" value="1"/>
</dbReference>
<evidence type="ECO:0000256" key="11">
    <source>
        <dbReference type="ARBA" id="ARBA00023049"/>
    </source>
</evidence>
<evidence type="ECO:0000256" key="13">
    <source>
        <dbReference type="SAM" id="MobiDB-lite"/>
    </source>
</evidence>
<feature type="compositionally biased region" description="Polar residues" evidence="13">
    <location>
        <begin position="308"/>
        <end position="318"/>
    </location>
</feature>
<keyword evidence="10" id="KW-1133">Transmembrane helix</keyword>
<accession>A0A7S1TJN3</accession>
<dbReference type="SUPFAM" id="SSF52540">
    <property type="entry name" value="P-loop containing nucleoside triphosphate hydrolases"/>
    <property type="match status" value="1"/>
</dbReference>
<dbReference type="GO" id="GO:0004222">
    <property type="term" value="F:metalloendopeptidase activity"/>
    <property type="evidence" value="ECO:0007669"/>
    <property type="project" value="InterPro"/>
</dbReference>
<proteinExistence type="inferred from homology"/>
<evidence type="ECO:0000256" key="12">
    <source>
        <dbReference type="ARBA" id="ARBA00023136"/>
    </source>
</evidence>
<keyword evidence="12" id="KW-0472">Membrane</keyword>
<dbReference type="PANTHER" id="PTHR43655:SF2">
    <property type="entry name" value="AFG3 LIKE MATRIX AAA PEPTIDASE SUBUNIT 2, ISOFORM A"/>
    <property type="match status" value="1"/>
</dbReference>
<keyword evidence="11" id="KW-0378">Hydrolase</keyword>
<evidence type="ECO:0000256" key="6">
    <source>
        <dbReference type="ARBA" id="ARBA00022723"/>
    </source>
</evidence>
<feature type="domain" description="AAA ATPase AAA+ lid" evidence="15">
    <location>
        <begin position="17"/>
        <end position="56"/>
    </location>
</feature>
<keyword evidence="11" id="KW-0645">Protease</keyword>
<dbReference type="PANTHER" id="PTHR43655">
    <property type="entry name" value="ATP-DEPENDENT PROTEASE"/>
    <property type="match status" value="1"/>
</dbReference>
<dbReference type="AlphaFoldDB" id="A0A7S1TJN3"/>
<dbReference type="GO" id="GO:0034982">
    <property type="term" value="P:mitochondrial protein processing"/>
    <property type="evidence" value="ECO:0007669"/>
    <property type="project" value="TreeGrafter"/>
</dbReference>
<organism evidence="16">
    <name type="scientific">Erythrolobus australicus</name>
    <dbReference type="NCBI Taxonomy" id="1077150"/>
    <lineage>
        <taxon>Eukaryota</taxon>
        <taxon>Rhodophyta</taxon>
        <taxon>Bangiophyceae</taxon>
        <taxon>Porphyridiales</taxon>
        <taxon>Porphyridiaceae</taxon>
        <taxon>Erythrolobus</taxon>
    </lineage>
</organism>
<evidence type="ECO:0000256" key="3">
    <source>
        <dbReference type="ARBA" id="ARBA00004370"/>
    </source>
</evidence>
<dbReference type="GO" id="GO:0005524">
    <property type="term" value="F:ATP binding"/>
    <property type="evidence" value="ECO:0007669"/>
    <property type="project" value="UniProtKB-KW"/>
</dbReference>
<feature type="region of interest" description="Disordered" evidence="13">
    <location>
        <begin position="278"/>
        <end position="318"/>
    </location>
</feature>
<dbReference type="FunFam" id="1.20.58.760:FF:000003">
    <property type="entry name" value="AFG3-like AAA ATPase 2"/>
    <property type="match status" value="1"/>
</dbReference>
<keyword evidence="5" id="KW-0812">Transmembrane</keyword>
<dbReference type="Pfam" id="PF17862">
    <property type="entry name" value="AAA_lid_3"/>
    <property type="match status" value="1"/>
</dbReference>